<evidence type="ECO:0000313" key="1">
    <source>
        <dbReference type="EMBL" id="PKK74324.1"/>
    </source>
</evidence>
<dbReference type="AlphaFoldDB" id="A0A2N1NKE8"/>
<organism evidence="1 2">
    <name type="scientific">Rhizophagus irregularis</name>
    <dbReference type="NCBI Taxonomy" id="588596"/>
    <lineage>
        <taxon>Eukaryota</taxon>
        <taxon>Fungi</taxon>
        <taxon>Fungi incertae sedis</taxon>
        <taxon>Mucoromycota</taxon>
        <taxon>Glomeromycotina</taxon>
        <taxon>Glomeromycetes</taxon>
        <taxon>Glomerales</taxon>
        <taxon>Glomeraceae</taxon>
        <taxon>Rhizophagus</taxon>
    </lineage>
</organism>
<dbReference type="Proteomes" id="UP000233469">
    <property type="component" value="Unassembled WGS sequence"/>
</dbReference>
<name>A0A2N1NKE8_9GLOM</name>
<proteinExistence type="predicted"/>
<sequence>MEALFNCLFLNTDSLIPIPIYNNDNGSFVEFGKIKYPLELLPVALHREFLAKNPLYKNFMEKKWNLINRLKTLEPVICIEFGLISFFLR</sequence>
<accession>A0A2N1NKE8</accession>
<reference evidence="1 2" key="1">
    <citation type="submission" date="2016-04" db="EMBL/GenBank/DDBJ databases">
        <title>Genome analyses suggest a sexual origin of heterokaryosis in a supposedly ancient asexual fungus.</title>
        <authorList>
            <person name="Ropars J."/>
            <person name="Sedzielewska K."/>
            <person name="Noel J."/>
            <person name="Charron P."/>
            <person name="Farinelli L."/>
            <person name="Marton T."/>
            <person name="Kruger M."/>
            <person name="Pelin A."/>
            <person name="Brachmann A."/>
            <person name="Corradi N."/>
        </authorList>
    </citation>
    <scope>NUCLEOTIDE SEQUENCE [LARGE SCALE GENOMIC DNA]</scope>
    <source>
        <strain evidence="1 2">C2</strain>
    </source>
</reference>
<gene>
    <name evidence="1" type="ORF">RhiirC2_739088</name>
</gene>
<comment type="caution">
    <text evidence="1">The sequence shown here is derived from an EMBL/GenBank/DDBJ whole genome shotgun (WGS) entry which is preliminary data.</text>
</comment>
<evidence type="ECO:0000313" key="2">
    <source>
        <dbReference type="Proteomes" id="UP000233469"/>
    </source>
</evidence>
<dbReference type="EMBL" id="LLXL01000311">
    <property type="protein sequence ID" value="PKK74324.1"/>
    <property type="molecule type" value="Genomic_DNA"/>
</dbReference>
<protein>
    <submittedName>
        <fullName evidence="1">Uncharacterized protein</fullName>
    </submittedName>
</protein>
<reference evidence="1 2" key="2">
    <citation type="submission" date="2017-10" db="EMBL/GenBank/DDBJ databases">
        <title>Extensive intraspecific genome diversity in a model arbuscular mycorrhizal fungus.</title>
        <authorList>
            <person name="Chen E.C.H."/>
            <person name="Morin E."/>
            <person name="Baudet D."/>
            <person name="Noel J."/>
            <person name="Ndikumana S."/>
            <person name="Charron P."/>
            <person name="St-Onge C."/>
            <person name="Giorgi J."/>
            <person name="Grigoriev I.V."/>
            <person name="Roux C."/>
            <person name="Martin F.M."/>
            <person name="Corradi N."/>
        </authorList>
    </citation>
    <scope>NUCLEOTIDE SEQUENCE [LARGE SCALE GENOMIC DNA]</scope>
    <source>
        <strain evidence="1 2">C2</strain>
    </source>
</reference>